<feature type="transmembrane region" description="Helical" evidence="2">
    <location>
        <begin position="197"/>
        <end position="213"/>
    </location>
</feature>
<evidence type="ECO:0000313" key="4">
    <source>
        <dbReference type="Proteomes" id="UP001597417"/>
    </source>
</evidence>
<feature type="region of interest" description="Disordered" evidence="1">
    <location>
        <begin position="1"/>
        <end position="22"/>
    </location>
</feature>
<gene>
    <name evidence="3" type="ORF">ACFSXZ_28400</name>
</gene>
<evidence type="ECO:0000256" key="1">
    <source>
        <dbReference type="SAM" id="MobiDB-lite"/>
    </source>
</evidence>
<comment type="caution">
    <text evidence="3">The sequence shown here is derived from an EMBL/GenBank/DDBJ whole genome shotgun (WGS) entry which is preliminary data.</text>
</comment>
<feature type="transmembrane region" description="Helical" evidence="2">
    <location>
        <begin position="174"/>
        <end position="192"/>
    </location>
</feature>
<keyword evidence="2" id="KW-0812">Transmembrane</keyword>
<dbReference type="EMBL" id="JBHUKR010000017">
    <property type="protein sequence ID" value="MFD2420259.1"/>
    <property type="molecule type" value="Genomic_DNA"/>
</dbReference>
<feature type="transmembrane region" description="Helical" evidence="2">
    <location>
        <begin position="381"/>
        <end position="399"/>
    </location>
</feature>
<keyword evidence="2" id="KW-1133">Transmembrane helix</keyword>
<feature type="transmembrane region" description="Helical" evidence="2">
    <location>
        <begin position="325"/>
        <end position="342"/>
    </location>
</feature>
<feature type="transmembrane region" description="Helical" evidence="2">
    <location>
        <begin position="219"/>
        <end position="234"/>
    </location>
</feature>
<evidence type="ECO:0000256" key="2">
    <source>
        <dbReference type="SAM" id="Phobius"/>
    </source>
</evidence>
<organism evidence="3 4">
    <name type="scientific">Amycolatopsis pigmentata</name>
    <dbReference type="NCBI Taxonomy" id="450801"/>
    <lineage>
        <taxon>Bacteria</taxon>
        <taxon>Bacillati</taxon>
        <taxon>Actinomycetota</taxon>
        <taxon>Actinomycetes</taxon>
        <taxon>Pseudonocardiales</taxon>
        <taxon>Pseudonocardiaceae</taxon>
        <taxon>Amycolatopsis</taxon>
    </lineage>
</organism>
<name>A0ABW5G054_9PSEU</name>
<feature type="transmembrane region" description="Helical" evidence="2">
    <location>
        <begin position="348"/>
        <end position="369"/>
    </location>
</feature>
<evidence type="ECO:0008006" key="5">
    <source>
        <dbReference type="Google" id="ProtNLM"/>
    </source>
</evidence>
<feature type="transmembrane region" description="Helical" evidence="2">
    <location>
        <begin position="122"/>
        <end position="139"/>
    </location>
</feature>
<feature type="transmembrane region" description="Helical" evidence="2">
    <location>
        <begin position="295"/>
        <end position="318"/>
    </location>
</feature>
<sequence length="587" mass="62969">MTLTVSGTDSIDVAPEKTDERKPRARWRTSMPAWLSVAAGTALIALHASRYGGWMVDDAAITFAYARNLSEGLGPVVQPGAVPVEAYSDPTWLALLAAGRLLGLFDHGTIFGLPDYILFPKMLALLCCAGILAAGHLAARRVTKRAWVVTSLFGATLAAIPSFVIWCFSGLENSLYALVVVSLAVLLFRAVLDDRLLAARVALAAGGLAAFAALTRPEGLSYGAAYPVVVLIWLRRSTIRESLRRIGLSVAAFAVLTGAYFCWRYFEFGRLLSNPTVAKGQDAPGIATFTRTGDLVGYAGALAVLVLASVIGLALAGAVQWRRGLIALLVPLAIALAAYAVLRPDWMGSYRFATPVWALGALISALAVTEVLRQARVRTRTLLAAALAVALIPSAVSFADQSERFRAAPTFPACAVADRYGRTFNAYADLIGARQASLLLADLGGSSMTSRLHLVDLGGLADSKIADYIHDNNPAGLRDYVYDEVKPTFITIHTHGTEWHRLSVDPRMARDYDQIFDSPDPMGFPGGDWVRKDAVPDSAVLDELRAYAQRNTARVDRAMNMPTLTAPGWTNNCGPTLRPGQTHLSLG</sequence>
<dbReference type="Proteomes" id="UP001597417">
    <property type="component" value="Unassembled WGS sequence"/>
</dbReference>
<keyword evidence="4" id="KW-1185">Reference proteome</keyword>
<reference evidence="4" key="1">
    <citation type="journal article" date="2019" name="Int. J. Syst. Evol. Microbiol.">
        <title>The Global Catalogue of Microorganisms (GCM) 10K type strain sequencing project: providing services to taxonomists for standard genome sequencing and annotation.</title>
        <authorList>
            <consortium name="The Broad Institute Genomics Platform"/>
            <consortium name="The Broad Institute Genome Sequencing Center for Infectious Disease"/>
            <person name="Wu L."/>
            <person name="Ma J."/>
        </authorList>
    </citation>
    <scope>NUCLEOTIDE SEQUENCE [LARGE SCALE GENOMIC DNA]</scope>
    <source>
        <strain evidence="4">CGMCC 4.7645</strain>
    </source>
</reference>
<feature type="transmembrane region" description="Helical" evidence="2">
    <location>
        <begin position="146"/>
        <end position="168"/>
    </location>
</feature>
<dbReference type="RefSeq" id="WP_378268283.1">
    <property type="nucleotide sequence ID" value="NZ_JBHUKR010000017.1"/>
</dbReference>
<evidence type="ECO:0000313" key="3">
    <source>
        <dbReference type="EMBL" id="MFD2420259.1"/>
    </source>
</evidence>
<proteinExistence type="predicted"/>
<protein>
    <recommendedName>
        <fullName evidence="5">Glycosyltransferase RgtA/B/C/D-like domain-containing protein</fullName>
    </recommendedName>
</protein>
<feature type="transmembrane region" description="Helical" evidence="2">
    <location>
        <begin position="246"/>
        <end position="266"/>
    </location>
</feature>
<accession>A0ABW5G054</accession>
<keyword evidence="2" id="KW-0472">Membrane</keyword>
<feature type="transmembrane region" description="Helical" evidence="2">
    <location>
        <begin position="31"/>
        <end position="48"/>
    </location>
</feature>